<keyword evidence="3" id="KW-1185">Reference proteome</keyword>
<evidence type="ECO:0000313" key="2">
    <source>
        <dbReference type="EMBL" id="TQM90447.1"/>
    </source>
</evidence>
<keyword evidence="1" id="KW-0472">Membrane</keyword>
<dbReference type="EMBL" id="VFPT01000002">
    <property type="protein sequence ID" value="TQM90447.1"/>
    <property type="molecule type" value="Genomic_DNA"/>
</dbReference>
<feature type="transmembrane region" description="Helical" evidence="1">
    <location>
        <begin position="103"/>
        <end position="121"/>
    </location>
</feature>
<accession>A0A543K5U0</accession>
<protein>
    <submittedName>
        <fullName evidence="2">Uncharacterized protein</fullName>
    </submittedName>
</protein>
<sequence length="261" mass="28986">MTTDRDTHLSFAVLAFVVFLFVGLGAFLWWLDSPAAGSSDDFLWLSVLVVMLMPGLLMQHNWPASTYGPRMARRHIMVIFGILSLFMGAVGFLPVAVALDRESIWWLVLLWIAVGGAVWLWRYLPSIRKNPRMRRVLFKEISMLIGASLALAAFFGVMSGWSVAEMIWAWVFMIGLLENVIFPMALARRHGASALANLTLLIGEWMSTAAFFSIIFTLTLGPDHDPVASVIGAVIGAGIGAMIFVHARKNNNKPPAYTRRF</sequence>
<feature type="transmembrane region" description="Helical" evidence="1">
    <location>
        <begin position="76"/>
        <end position="97"/>
    </location>
</feature>
<evidence type="ECO:0000256" key="1">
    <source>
        <dbReference type="SAM" id="Phobius"/>
    </source>
</evidence>
<gene>
    <name evidence="2" type="ORF">BD293_3833</name>
</gene>
<feature type="transmembrane region" description="Helical" evidence="1">
    <location>
        <begin position="227"/>
        <end position="245"/>
    </location>
</feature>
<dbReference type="RefSeq" id="WP_142084907.1">
    <property type="nucleotide sequence ID" value="NZ_VFPT01000002.1"/>
</dbReference>
<feature type="transmembrane region" description="Helical" evidence="1">
    <location>
        <begin position="12"/>
        <end position="31"/>
    </location>
</feature>
<name>A0A543K5U0_9RHOB</name>
<feature type="transmembrane region" description="Helical" evidence="1">
    <location>
        <begin position="167"/>
        <end position="186"/>
    </location>
</feature>
<dbReference type="Proteomes" id="UP000320582">
    <property type="component" value="Unassembled WGS sequence"/>
</dbReference>
<feature type="transmembrane region" description="Helical" evidence="1">
    <location>
        <begin position="198"/>
        <end position="221"/>
    </location>
</feature>
<organism evidence="2 3">
    <name type="scientific">Roseinatronobacter monicus</name>
    <dbReference type="NCBI Taxonomy" id="393481"/>
    <lineage>
        <taxon>Bacteria</taxon>
        <taxon>Pseudomonadati</taxon>
        <taxon>Pseudomonadota</taxon>
        <taxon>Alphaproteobacteria</taxon>
        <taxon>Rhodobacterales</taxon>
        <taxon>Paracoccaceae</taxon>
        <taxon>Roseinatronobacter</taxon>
    </lineage>
</organism>
<comment type="caution">
    <text evidence="2">The sequence shown here is derived from an EMBL/GenBank/DDBJ whole genome shotgun (WGS) entry which is preliminary data.</text>
</comment>
<keyword evidence="1" id="KW-0812">Transmembrane</keyword>
<proteinExistence type="predicted"/>
<feature type="transmembrane region" description="Helical" evidence="1">
    <location>
        <begin position="141"/>
        <end position="161"/>
    </location>
</feature>
<keyword evidence="1" id="KW-1133">Transmembrane helix</keyword>
<dbReference type="AlphaFoldDB" id="A0A543K5U0"/>
<reference evidence="2 3" key="1">
    <citation type="submission" date="2019-06" db="EMBL/GenBank/DDBJ databases">
        <title>Genomic Encyclopedia of Archaeal and Bacterial Type Strains, Phase II (KMG-II): from individual species to whole genera.</title>
        <authorList>
            <person name="Goeker M."/>
        </authorList>
    </citation>
    <scope>NUCLEOTIDE SEQUENCE [LARGE SCALE GENOMIC DNA]</scope>
    <source>
        <strain evidence="2 3">DSM 18423</strain>
    </source>
</reference>
<feature type="transmembrane region" description="Helical" evidence="1">
    <location>
        <begin position="43"/>
        <end position="64"/>
    </location>
</feature>
<evidence type="ECO:0000313" key="3">
    <source>
        <dbReference type="Proteomes" id="UP000320582"/>
    </source>
</evidence>